<evidence type="ECO:0000313" key="2">
    <source>
        <dbReference type="EMBL" id="BBL04334.1"/>
    </source>
</evidence>
<dbReference type="Gene3D" id="3.10.450.50">
    <property type="match status" value="1"/>
</dbReference>
<evidence type="ECO:0000313" key="3">
    <source>
        <dbReference type="Proteomes" id="UP000318946"/>
    </source>
</evidence>
<name>A0A4Y1WV68_9BACT</name>
<dbReference type="EMBL" id="AP019735">
    <property type="protein sequence ID" value="BBL04334.1"/>
    <property type="molecule type" value="Genomic_DNA"/>
</dbReference>
<accession>A0A4Y1WV68</accession>
<dbReference type="KEGG" id="acou:A5CBH24_16470"/>
<organism evidence="2 3">
    <name type="scientific">Alistipes communis</name>
    <dbReference type="NCBI Taxonomy" id="2585118"/>
    <lineage>
        <taxon>Bacteria</taxon>
        <taxon>Pseudomonadati</taxon>
        <taxon>Bacteroidota</taxon>
        <taxon>Bacteroidia</taxon>
        <taxon>Bacteroidales</taxon>
        <taxon>Rikenellaceae</taxon>
        <taxon>Alistipes</taxon>
    </lineage>
</organism>
<dbReference type="AlphaFoldDB" id="A0A4Y1WV68"/>
<dbReference type="RefSeq" id="WP_141412820.1">
    <property type="nucleotide sequence ID" value="NZ_AP019735.1"/>
</dbReference>
<reference evidence="3" key="1">
    <citation type="submission" date="2019-06" db="EMBL/GenBank/DDBJ databases">
        <title>Alistipes onderdonkii subsp. vulgaris subsp. nov., Alistipes dispar sp. nov. and Alistipes communis sp. nov., isolated from human faeces, and creation of Alistipes onderdonkii subsp. onderdonkii subsp. nov.</title>
        <authorList>
            <person name="Sakamoto M."/>
            <person name="Ikeyama N."/>
            <person name="Ogata Y."/>
            <person name="Suda W."/>
            <person name="Iino T."/>
            <person name="Hattori M."/>
            <person name="Ohkuma M."/>
        </authorList>
    </citation>
    <scope>NUCLEOTIDE SEQUENCE [LARGE SCALE GENOMIC DNA]</scope>
    <source>
        <strain evidence="3">5CBH24</strain>
    </source>
</reference>
<gene>
    <name evidence="2" type="ORF">A5CBH24_16470</name>
</gene>
<sequence>MKRILPLLFALCAGSALPPLSARNLPAGETPQTTAPAANEAERFIRHFYMNCVFGNAACGPILEKCCTQRLLRKLRADYGYDGEGYAVWLFRTGAQDGPDDVSEIREVASLGDGRYRVDFVDMGTEGRRIVKIVDENGAMKIDAVE</sequence>
<feature type="chain" id="PRO_5021482250" description="DUF3828 domain-containing protein" evidence="1">
    <location>
        <begin position="23"/>
        <end position="146"/>
    </location>
</feature>
<protein>
    <recommendedName>
        <fullName evidence="4">DUF3828 domain-containing protein</fullName>
    </recommendedName>
</protein>
<proteinExistence type="predicted"/>
<dbReference type="GeneID" id="78342364"/>
<feature type="signal peptide" evidence="1">
    <location>
        <begin position="1"/>
        <end position="22"/>
    </location>
</feature>
<evidence type="ECO:0008006" key="4">
    <source>
        <dbReference type="Google" id="ProtNLM"/>
    </source>
</evidence>
<keyword evidence="3" id="KW-1185">Reference proteome</keyword>
<dbReference type="Proteomes" id="UP000318946">
    <property type="component" value="Chromosome"/>
</dbReference>
<dbReference type="OrthoDB" id="9805795at2"/>
<evidence type="ECO:0000256" key="1">
    <source>
        <dbReference type="SAM" id="SignalP"/>
    </source>
</evidence>
<keyword evidence="1" id="KW-0732">Signal</keyword>